<reference evidence="16 17" key="1">
    <citation type="submission" date="2020-08" db="EMBL/GenBank/DDBJ databases">
        <title>Genomic Encyclopedia of Type Strains, Phase IV (KMG-IV): sequencing the most valuable type-strain genomes for metagenomic binning, comparative biology and taxonomic classification.</title>
        <authorList>
            <person name="Goeker M."/>
        </authorList>
    </citation>
    <scope>NUCLEOTIDE SEQUENCE [LARGE SCALE GENOMIC DNA]</scope>
    <source>
        <strain evidence="16 17">DSM 26723</strain>
    </source>
</reference>
<evidence type="ECO:0000256" key="8">
    <source>
        <dbReference type="ARBA" id="ARBA00022723"/>
    </source>
</evidence>
<proteinExistence type="inferred from homology"/>
<dbReference type="PANTHER" id="PTHR45726">
    <property type="entry name" value="LEUKOTRIENE A-4 HYDROLASE"/>
    <property type="match status" value="1"/>
</dbReference>
<evidence type="ECO:0000256" key="14">
    <source>
        <dbReference type="SAM" id="SignalP"/>
    </source>
</evidence>
<feature type="active site" description="Proton donor" evidence="12">
    <location>
        <position position="406"/>
    </location>
</feature>
<comment type="similarity">
    <text evidence="3">Belongs to the peptidase M1 family.</text>
</comment>
<dbReference type="FunFam" id="3.30.2010.30:FF:000001">
    <property type="entry name" value="Leukotriene A(4) hydrolase"/>
    <property type="match status" value="1"/>
</dbReference>
<evidence type="ECO:0000313" key="17">
    <source>
        <dbReference type="Proteomes" id="UP000588068"/>
    </source>
</evidence>
<dbReference type="InterPro" id="IPR038502">
    <property type="entry name" value="M1_LTA-4_hydro/amino_C_sf"/>
</dbReference>
<dbReference type="InterPro" id="IPR001930">
    <property type="entry name" value="Peptidase_M1"/>
</dbReference>
<protein>
    <recommendedName>
        <fullName evidence="5">Aminopeptidase N</fullName>
        <ecNumber evidence="4">3.4.11.2</ecNumber>
    </recommendedName>
</protein>
<evidence type="ECO:0000256" key="7">
    <source>
        <dbReference type="ARBA" id="ARBA00022670"/>
    </source>
</evidence>
<dbReference type="Gene3D" id="1.10.390.10">
    <property type="entry name" value="Neutral Protease Domain 2"/>
    <property type="match status" value="1"/>
</dbReference>
<evidence type="ECO:0000256" key="1">
    <source>
        <dbReference type="ARBA" id="ARBA00000098"/>
    </source>
</evidence>
<dbReference type="Gene3D" id="1.25.40.320">
    <property type="entry name" value="Peptidase M1, leukotriene A4 hydrolase/aminopeptidase C-terminal domain"/>
    <property type="match status" value="1"/>
</dbReference>
<dbReference type="Gene3D" id="3.30.2010.30">
    <property type="match status" value="1"/>
</dbReference>
<dbReference type="GO" id="GO:0016285">
    <property type="term" value="F:alanyl aminopeptidase activity"/>
    <property type="evidence" value="ECO:0007669"/>
    <property type="project" value="UniProtKB-EC"/>
</dbReference>
<evidence type="ECO:0000256" key="9">
    <source>
        <dbReference type="ARBA" id="ARBA00022801"/>
    </source>
</evidence>
<comment type="caution">
    <text evidence="16">The sequence shown here is derived from an EMBL/GenBank/DDBJ whole genome shotgun (WGS) entry which is preliminary data.</text>
</comment>
<dbReference type="InterPro" id="IPR015211">
    <property type="entry name" value="Peptidase_M1_C"/>
</dbReference>
<dbReference type="EC" id="3.4.11.2" evidence="4"/>
<feature type="binding site" evidence="13">
    <location>
        <position position="339"/>
    </location>
    <ligand>
        <name>Zn(2+)</name>
        <dbReference type="ChEBI" id="CHEBI:29105"/>
        <note>catalytic</note>
    </ligand>
</feature>
<evidence type="ECO:0000256" key="12">
    <source>
        <dbReference type="PIRSR" id="PIRSR634015-1"/>
    </source>
</evidence>
<dbReference type="RefSeq" id="WP_184333436.1">
    <property type="nucleotide sequence ID" value="NZ_JACHHZ010000003.1"/>
</dbReference>
<dbReference type="InterPro" id="IPR014782">
    <property type="entry name" value="Peptidase_M1_dom"/>
</dbReference>
<dbReference type="InterPro" id="IPR045357">
    <property type="entry name" value="Aminopeptidase_N-like_N"/>
</dbReference>
<dbReference type="GO" id="GO:0008237">
    <property type="term" value="F:metallopeptidase activity"/>
    <property type="evidence" value="ECO:0007669"/>
    <property type="project" value="UniProtKB-KW"/>
</dbReference>
<dbReference type="GO" id="GO:0008270">
    <property type="term" value="F:zinc ion binding"/>
    <property type="evidence" value="ECO:0007669"/>
    <property type="project" value="InterPro"/>
</dbReference>
<dbReference type="Proteomes" id="UP000588068">
    <property type="component" value="Unassembled WGS sequence"/>
</dbReference>
<dbReference type="GO" id="GO:0005737">
    <property type="term" value="C:cytoplasm"/>
    <property type="evidence" value="ECO:0007669"/>
    <property type="project" value="UniProtKB-SubCell"/>
</dbReference>
<keyword evidence="10 13" id="KW-0862">Zinc</keyword>
<evidence type="ECO:0000313" key="16">
    <source>
        <dbReference type="EMBL" id="MBB6094295.1"/>
    </source>
</evidence>
<dbReference type="Pfam" id="PF17900">
    <property type="entry name" value="Peptidase_M1_N"/>
    <property type="match status" value="1"/>
</dbReference>
<organism evidence="16 17">
    <name type="scientific">Povalibacter uvarum</name>
    <dbReference type="NCBI Taxonomy" id="732238"/>
    <lineage>
        <taxon>Bacteria</taxon>
        <taxon>Pseudomonadati</taxon>
        <taxon>Pseudomonadota</taxon>
        <taxon>Gammaproteobacteria</taxon>
        <taxon>Steroidobacterales</taxon>
        <taxon>Steroidobacteraceae</taxon>
        <taxon>Povalibacter</taxon>
    </lineage>
</organism>
<dbReference type="SUPFAM" id="SSF55486">
    <property type="entry name" value="Metalloproteases ('zincins'), catalytic domain"/>
    <property type="match status" value="1"/>
</dbReference>
<feature type="active site" description="Proton acceptor" evidence="12">
    <location>
        <position position="317"/>
    </location>
</feature>
<evidence type="ECO:0000256" key="5">
    <source>
        <dbReference type="ARBA" id="ARBA00015611"/>
    </source>
</evidence>
<dbReference type="GO" id="GO:0006508">
    <property type="term" value="P:proteolysis"/>
    <property type="evidence" value="ECO:0007669"/>
    <property type="project" value="UniProtKB-KW"/>
</dbReference>
<comment type="subcellular location">
    <subcellularLocation>
        <location evidence="2">Cytoplasm</location>
    </subcellularLocation>
</comment>
<dbReference type="SUPFAM" id="SSF48371">
    <property type="entry name" value="ARM repeat"/>
    <property type="match status" value="1"/>
</dbReference>
<dbReference type="EMBL" id="JACHHZ010000003">
    <property type="protein sequence ID" value="MBB6094295.1"/>
    <property type="molecule type" value="Genomic_DNA"/>
</dbReference>
<feature type="binding site" evidence="13">
    <location>
        <position position="316"/>
    </location>
    <ligand>
        <name>Zn(2+)</name>
        <dbReference type="ChEBI" id="CHEBI:29105"/>
        <note>catalytic</note>
    </ligand>
</feature>
<dbReference type="AlphaFoldDB" id="A0A841HQV6"/>
<keyword evidence="14" id="KW-0732">Signal</keyword>
<evidence type="ECO:0000259" key="15">
    <source>
        <dbReference type="SMART" id="SM01263"/>
    </source>
</evidence>
<evidence type="ECO:0000256" key="13">
    <source>
        <dbReference type="PIRSR" id="PIRSR634015-3"/>
    </source>
</evidence>
<dbReference type="CDD" id="cd09599">
    <property type="entry name" value="M1_LTA4H"/>
    <property type="match status" value="1"/>
</dbReference>
<dbReference type="InterPro" id="IPR049980">
    <property type="entry name" value="LTA4H_cat"/>
</dbReference>
<evidence type="ECO:0000256" key="4">
    <source>
        <dbReference type="ARBA" id="ARBA00012564"/>
    </source>
</evidence>
<dbReference type="InterPro" id="IPR027268">
    <property type="entry name" value="Peptidase_M4/M1_CTD_sf"/>
</dbReference>
<sequence length="627" mass="70496">MNAIRSRCQAGLLLLFLAAAAQSAQTGTEDPHSFANTRDFRATHVALDLEADFTRKRLVGHADLTLHRANAAAREVVLDTRELKVSKVELRTATPVQLKFRLGEAKPILGAPLHIQLPEKLAAQDIVVRVSYETSPQASGLQWLEPSQTAGRKYPYLYSQSQAIHARSWIPLQDTPLVRLTYEARITTPPQLRAVMSAENDPNAARTGRYDFKMPQAIPSYLIALGVGDLVFKPIGARTGVYAEPNVVDSAAHEFADVQSMLETCEKLFGPYRWGRYDLLILPPSFMWGGMENPRLTFLTPTAIAGDRSLVALIAHELAHSWSGNLVTNANWESLWLNEGFTVYLERRIVEVLYGVQRREMEDVLGLQSLRRDIASLEKAGDGELTQLSVDLSGRDPDDAFTDVPYEKGRLFLGFLESRLGREKLDAFLRGYFDKFAFKSVTTQDFVDQLKSQVLNRPGVKLTLAEVQAWIETPGIPANAVLPHSDVFVRVDAQRDAWLQGKRTAKQLETAKWTTQEWLHFLDNMPATLSADRLRELDQAFNLTASTNAEIAHSWLKDSIRANYAPAWPRLEQYLTSIGRRKLVKPLYDELLKTPEGTRRAQQIYAKARPLYQIPLAQQLDELIPKS</sequence>
<dbReference type="Pfam" id="PF01433">
    <property type="entry name" value="Peptidase_M1"/>
    <property type="match status" value="1"/>
</dbReference>
<dbReference type="InterPro" id="IPR042097">
    <property type="entry name" value="Aminopeptidase_N-like_N_sf"/>
</dbReference>
<dbReference type="SUPFAM" id="SSF63737">
    <property type="entry name" value="Leukotriene A4 hydrolase N-terminal domain"/>
    <property type="match status" value="1"/>
</dbReference>
<keyword evidence="16" id="KW-0031">Aminopeptidase</keyword>
<comment type="catalytic activity">
    <reaction evidence="1">
        <text>Release of an N-terminal amino acid, Xaa-|-Yaa- from a peptide, amide or arylamide. Xaa is preferably Ala, but may be most amino acids including Pro (slow action). When a terminal hydrophobic residue is followed by a prolyl residue, the two may be released as an intact Xaa-Pro dipeptide.</text>
        <dbReference type="EC" id="3.4.11.2"/>
    </reaction>
</comment>
<evidence type="ECO:0000256" key="11">
    <source>
        <dbReference type="ARBA" id="ARBA00023049"/>
    </source>
</evidence>
<keyword evidence="17" id="KW-1185">Reference proteome</keyword>
<comment type="cofactor">
    <cofactor evidence="13">
        <name>Zn(2+)</name>
        <dbReference type="ChEBI" id="CHEBI:29105"/>
    </cofactor>
    <text evidence="13">Binds 1 zinc ion per subunit.</text>
</comment>
<evidence type="ECO:0000256" key="10">
    <source>
        <dbReference type="ARBA" id="ARBA00022833"/>
    </source>
</evidence>
<dbReference type="PRINTS" id="PR00756">
    <property type="entry name" value="ALADIPTASE"/>
</dbReference>
<keyword evidence="11" id="KW-0482">Metalloprotease</keyword>
<dbReference type="InterPro" id="IPR016024">
    <property type="entry name" value="ARM-type_fold"/>
</dbReference>
<accession>A0A841HQV6</accession>
<dbReference type="Gene3D" id="2.60.40.1730">
    <property type="entry name" value="tricorn interacting facor f3 domain"/>
    <property type="match status" value="1"/>
</dbReference>
<gene>
    <name evidence="16" type="ORF">HNQ60_003176</name>
</gene>
<name>A0A841HQV6_9GAMM</name>
<keyword evidence="9 16" id="KW-0378">Hydrolase</keyword>
<feature type="domain" description="Peptidase M1 leukotriene A4 hydrolase/aminopeptidase C-terminal" evidence="15">
    <location>
        <begin position="485"/>
        <end position="624"/>
    </location>
</feature>
<feature type="chain" id="PRO_5033059752" description="Aminopeptidase N" evidence="14">
    <location>
        <begin position="24"/>
        <end position="627"/>
    </location>
</feature>
<dbReference type="InterPro" id="IPR034015">
    <property type="entry name" value="M1_LTA4H"/>
</dbReference>
<keyword evidence="8 13" id="KW-0479">Metal-binding</keyword>
<dbReference type="SMART" id="SM01263">
    <property type="entry name" value="Leuk-A4-hydro_C"/>
    <property type="match status" value="1"/>
</dbReference>
<feature type="binding site" evidence="13">
    <location>
        <position position="320"/>
    </location>
    <ligand>
        <name>Zn(2+)</name>
        <dbReference type="ChEBI" id="CHEBI:29105"/>
        <note>catalytic</note>
    </ligand>
</feature>
<evidence type="ECO:0000256" key="6">
    <source>
        <dbReference type="ARBA" id="ARBA00022490"/>
    </source>
</evidence>
<keyword evidence="7" id="KW-0645">Protease</keyword>
<keyword evidence="6" id="KW-0963">Cytoplasm</keyword>
<dbReference type="Pfam" id="PF09127">
    <property type="entry name" value="Leuk-A4-hydro_C"/>
    <property type="match status" value="1"/>
</dbReference>
<evidence type="ECO:0000256" key="3">
    <source>
        <dbReference type="ARBA" id="ARBA00010136"/>
    </source>
</evidence>
<evidence type="ECO:0000256" key="2">
    <source>
        <dbReference type="ARBA" id="ARBA00004496"/>
    </source>
</evidence>
<feature type="signal peptide" evidence="14">
    <location>
        <begin position="1"/>
        <end position="23"/>
    </location>
</feature>
<dbReference type="PANTHER" id="PTHR45726:SF3">
    <property type="entry name" value="LEUKOTRIENE A-4 HYDROLASE"/>
    <property type="match status" value="1"/>
</dbReference>